<gene>
    <name evidence="1" type="ORF">HOLleu_41740</name>
</gene>
<dbReference type="AlphaFoldDB" id="A0A9Q0YGD4"/>
<name>A0A9Q0YGD4_HOLLE</name>
<protein>
    <submittedName>
        <fullName evidence="1">Uncharacterized protein</fullName>
    </submittedName>
</protein>
<proteinExistence type="predicted"/>
<organism evidence="1 2">
    <name type="scientific">Holothuria leucospilota</name>
    <name type="common">Black long sea cucumber</name>
    <name type="synonym">Mertensiothuria leucospilota</name>
    <dbReference type="NCBI Taxonomy" id="206669"/>
    <lineage>
        <taxon>Eukaryota</taxon>
        <taxon>Metazoa</taxon>
        <taxon>Echinodermata</taxon>
        <taxon>Eleutherozoa</taxon>
        <taxon>Echinozoa</taxon>
        <taxon>Holothuroidea</taxon>
        <taxon>Aspidochirotacea</taxon>
        <taxon>Aspidochirotida</taxon>
        <taxon>Holothuriidae</taxon>
        <taxon>Holothuria</taxon>
    </lineage>
</organism>
<comment type="caution">
    <text evidence="1">The sequence shown here is derived from an EMBL/GenBank/DDBJ whole genome shotgun (WGS) entry which is preliminary data.</text>
</comment>
<dbReference type="EMBL" id="JAIZAY010000023">
    <property type="protein sequence ID" value="KAJ8019949.1"/>
    <property type="molecule type" value="Genomic_DNA"/>
</dbReference>
<reference evidence="1" key="1">
    <citation type="submission" date="2021-10" db="EMBL/GenBank/DDBJ databases">
        <title>Tropical sea cucumber genome reveals ecological adaptation and Cuvierian tubules defense mechanism.</title>
        <authorList>
            <person name="Chen T."/>
        </authorList>
    </citation>
    <scope>NUCLEOTIDE SEQUENCE</scope>
    <source>
        <strain evidence="1">Nanhai2018</strain>
        <tissue evidence="1">Muscle</tissue>
    </source>
</reference>
<keyword evidence="2" id="KW-1185">Reference proteome</keyword>
<sequence>MEKPTTRFPLGDECCSVKTDDVPSVVLQIIEFIFATMMGQSHLWELKKKKLRGLRYGVAFSTRLPSSELWVVLSRH</sequence>
<evidence type="ECO:0000313" key="1">
    <source>
        <dbReference type="EMBL" id="KAJ8019949.1"/>
    </source>
</evidence>
<accession>A0A9Q0YGD4</accession>
<dbReference type="Proteomes" id="UP001152320">
    <property type="component" value="Chromosome 23"/>
</dbReference>
<evidence type="ECO:0000313" key="2">
    <source>
        <dbReference type="Proteomes" id="UP001152320"/>
    </source>
</evidence>